<name>A0AAN6MF20_9PEZI</name>
<dbReference type="AlphaFoldDB" id="A0AAN6MF20"/>
<keyword evidence="2" id="KW-0472">Membrane</keyword>
<feature type="region of interest" description="Disordered" evidence="1">
    <location>
        <begin position="296"/>
        <end position="327"/>
    </location>
</feature>
<accession>A0AAN6MF20</accession>
<keyword evidence="2" id="KW-0812">Transmembrane</keyword>
<comment type="caution">
    <text evidence="3">The sequence shown here is derived from an EMBL/GenBank/DDBJ whole genome shotgun (WGS) entry which is preliminary data.</text>
</comment>
<evidence type="ECO:0000313" key="3">
    <source>
        <dbReference type="EMBL" id="KAK3899024.1"/>
    </source>
</evidence>
<evidence type="ECO:0000256" key="2">
    <source>
        <dbReference type="SAM" id="Phobius"/>
    </source>
</evidence>
<dbReference type="EMBL" id="MU855843">
    <property type="protein sequence ID" value="KAK3899024.1"/>
    <property type="molecule type" value="Genomic_DNA"/>
</dbReference>
<sequence length="369" mass="38074">MSPSSSWKTRTGEPGTLLGPMTTAWSPPAGCGVHLVTCPTCVDGYQAQQCIGDAPQDNSRCWPPVASQVGPPKYPYFGWGYYSPGLACPTGYTAACTAKYGVRPEWLIQFDMVPGETAIGCCPEGFHCANNDGNTCYAIVSATATVAPTGMCSKGSIVGIVQATLPAAMTITATTTVDGSAGVATRTETPDFTLWAPMLQINHRPSDLESVSTASSSTSSPTSSSGSQSTPTNPTSAGSASTSGVSSPPSTGGQSNGLSTGAVAGIGVGAAFGVLFLAAIAGCLLWTRHRRRREAAAGEDWDPPPPPPVTNSPVPANDPQYYYGSSSEMPTKEALTYMRPELDEVPSAVEMPAGDHPPWRGTPQAGQGW</sequence>
<proteinExistence type="predicted"/>
<dbReference type="Proteomes" id="UP001303889">
    <property type="component" value="Unassembled WGS sequence"/>
</dbReference>
<reference evidence="3" key="2">
    <citation type="submission" date="2023-05" db="EMBL/GenBank/DDBJ databases">
        <authorList>
            <consortium name="Lawrence Berkeley National Laboratory"/>
            <person name="Steindorff A."/>
            <person name="Hensen N."/>
            <person name="Bonometti L."/>
            <person name="Westerberg I."/>
            <person name="Brannstrom I.O."/>
            <person name="Guillou S."/>
            <person name="Cros-Aarteil S."/>
            <person name="Calhoun S."/>
            <person name="Haridas S."/>
            <person name="Kuo A."/>
            <person name="Mondo S."/>
            <person name="Pangilinan J."/>
            <person name="Riley R."/>
            <person name="Labutti K."/>
            <person name="Andreopoulos B."/>
            <person name="Lipzen A."/>
            <person name="Chen C."/>
            <person name="Yanf M."/>
            <person name="Daum C."/>
            <person name="Ng V."/>
            <person name="Clum A."/>
            <person name="Ohm R."/>
            <person name="Martin F."/>
            <person name="Silar P."/>
            <person name="Natvig D."/>
            <person name="Lalanne C."/>
            <person name="Gautier V."/>
            <person name="Ament-Velasquez S.L."/>
            <person name="Kruys A."/>
            <person name="Hutchinson M.I."/>
            <person name="Powell A.J."/>
            <person name="Barry K."/>
            <person name="Miller A.N."/>
            <person name="Grigoriev I.V."/>
            <person name="Debuchy R."/>
            <person name="Gladieux P."/>
            <person name="Thoren M.H."/>
            <person name="Johannesson H."/>
        </authorList>
    </citation>
    <scope>NUCLEOTIDE SEQUENCE</scope>
    <source>
        <strain evidence="3">CBS 103.79</strain>
    </source>
</reference>
<feature type="region of interest" description="Disordered" evidence="1">
    <location>
        <begin position="206"/>
        <end position="256"/>
    </location>
</feature>
<organism evidence="3 4">
    <name type="scientific">Staphylotrichum tortipilum</name>
    <dbReference type="NCBI Taxonomy" id="2831512"/>
    <lineage>
        <taxon>Eukaryota</taxon>
        <taxon>Fungi</taxon>
        <taxon>Dikarya</taxon>
        <taxon>Ascomycota</taxon>
        <taxon>Pezizomycotina</taxon>
        <taxon>Sordariomycetes</taxon>
        <taxon>Sordariomycetidae</taxon>
        <taxon>Sordariales</taxon>
        <taxon>Chaetomiaceae</taxon>
        <taxon>Staphylotrichum</taxon>
    </lineage>
</organism>
<reference evidence="3" key="1">
    <citation type="journal article" date="2023" name="Mol. Phylogenet. Evol.">
        <title>Genome-scale phylogeny and comparative genomics of the fungal order Sordariales.</title>
        <authorList>
            <person name="Hensen N."/>
            <person name="Bonometti L."/>
            <person name="Westerberg I."/>
            <person name="Brannstrom I.O."/>
            <person name="Guillou S."/>
            <person name="Cros-Aarteil S."/>
            <person name="Calhoun S."/>
            <person name="Haridas S."/>
            <person name="Kuo A."/>
            <person name="Mondo S."/>
            <person name="Pangilinan J."/>
            <person name="Riley R."/>
            <person name="LaButti K."/>
            <person name="Andreopoulos B."/>
            <person name="Lipzen A."/>
            <person name="Chen C."/>
            <person name="Yan M."/>
            <person name="Daum C."/>
            <person name="Ng V."/>
            <person name="Clum A."/>
            <person name="Steindorff A."/>
            <person name="Ohm R.A."/>
            <person name="Martin F."/>
            <person name="Silar P."/>
            <person name="Natvig D.O."/>
            <person name="Lalanne C."/>
            <person name="Gautier V."/>
            <person name="Ament-Velasquez S.L."/>
            <person name="Kruys A."/>
            <person name="Hutchinson M.I."/>
            <person name="Powell A.J."/>
            <person name="Barry K."/>
            <person name="Miller A.N."/>
            <person name="Grigoriev I.V."/>
            <person name="Debuchy R."/>
            <person name="Gladieux P."/>
            <person name="Hiltunen Thoren M."/>
            <person name="Johannesson H."/>
        </authorList>
    </citation>
    <scope>NUCLEOTIDE SEQUENCE</scope>
    <source>
        <strain evidence="3">CBS 103.79</strain>
    </source>
</reference>
<protein>
    <submittedName>
        <fullName evidence="3">Uncharacterized protein</fullName>
    </submittedName>
</protein>
<feature type="compositionally biased region" description="Low complexity" evidence="1">
    <location>
        <begin position="210"/>
        <end position="253"/>
    </location>
</feature>
<keyword evidence="2" id="KW-1133">Transmembrane helix</keyword>
<gene>
    <name evidence="3" type="ORF">C8A05DRAFT_18478</name>
</gene>
<feature type="region of interest" description="Disordered" evidence="1">
    <location>
        <begin position="339"/>
        <end position="369"/>
    </location>
</feature>
<keyword evidence="4" id="KW-1185">Reference proteome</keyword>
<evidence type="ECO:0000256" key="1">
    <source>
        <dbReference type="SAM" id="MobiDB-lite"/>
    </source>
</evidence>
<feature type="transmembrane region" description="Helical" evidence="2">
    <location>
        <begin position="262"/>
        <end position="286"/>
    </location>
</feature>
<evidence type="ECO:0000313" key="4">
    <source>
        <dbReference type="Proteomes" id="UP001303889"/>
    </source>
</evidence>